<feature type="transmembrane region" description="Helical" evidence="9">
    <location>
        <begin position="206"/>
        <end position="227"/>
    </location>
</feature>
<evidence type="ECO:0000256" key="5">
    <source>
        <dbReference type="ARBA" id="ARBA00022692"/>
    </source>
</evidence>
<evidence type="ECO:0000256" key="9">
    <source>
        <dbReference type="SAM" id="Phobius"/>
    </source>
</evidence>
<feature type="transmembrane region" description="Helical" evidence="9">
    <location>
        <begin position="56"/>
        <end position="74"/>
    </location>
</feature>
<proteinExistence type="predicted"/>
<feature type="transmembrane region" description="Helical" evidence="9">
    <location>
        <begin position="427"/>
        <end position="446"/>
    </location>
</feature>
<keyword evidence="4" id="KW-0762">Sugar transport</keyword>
<dbReference type="AlphaFoldDB" id="A0A9P0BVG9"/>
<dbReference type="Pfam" id="PF00083">
    <property type="entry name" value="Sugar_tr"/>
    <property type="match status" value="1"/>
</dbReference>
<gene>
    <name evidence="11" type="ORF">CINC_LOCUS7769</name>
</gene>
<dbReference type="InterPro" id="IPR020846">
    <property type="entry name" value="MFS_dom"/>
</dbReference>
<feature type="transmembrane region" description="Helical" evidence="9">
    <location>
        <begin position="458"/>
        <end position="478"/>
    </location>
</feature>
<dbReference type="Gene3D" id="1.20.1250.20">
    <property type="entry name" value="MFS general substrate transporter like domains"/>
    <property type="match status" value="1"/>
</dbReference>
<keyword evidence="6 9" id="KW-1133">Transmembrane helix</keyword>
<feature type="domain" description="Major facilitator superfamily (MFS) profile" evidence="10">
    <location>
        <begin position="52"/>
        <end position="482"/>
    </location>
</feature>
<dbReference type="PANTHER" id="PTHR48021">
    <property type="match status" value="1"/>
</dbReference>
<dbReference type="OrthoDB" id="4142200at2759"/>
<dbReference type="GO" id="GO:0005886">
    <property type="term" value="C:plasma membrane"/>
    <property type="evidence" value="ECO:0007669"/>
    <property type="project" value="UniProtKB-SubCell"/>
</dbReference>
<dbReference type="Proteomes" id="UP001154114">
    <property type="component" value="Chromosome 24"/>
</dbReference>
<organism evidence="11 12">
    <name type="scientific">Chrysodeixis includens</name>
    <name type="common">Soybean looper</name>
    <name type="synonym">Pseudoplusia includens</name>
    <dbReference type="NCBI Taxonomy" id="689277"/>
    <lineage>
        <taxon>Eukaryota</taxon>
        <taxon>Metazoa</taxon>
        <taxon>Ecdysozoa</taxon>
        <taxon>Arthropoda</taxon>
        <taxon>Hexapoda</taxon>
        <taxon>Insecta</taxon>
        <taxon>Pterygota</taxon>
        <taxon>Neoptera</taxon>
        <taxon>Endopterygota</taxon>
        <taxon>Lepidoptera</taxon>
        <taxon>Glossata</taxon>
        <taxon>Ditrysia</taxon>
        <taxon>Noctuoidea</taxon>
        <taxon>Noctuidae</taxon>
        <taxon>Plusiinae</taxon>
        <taxon>Chrysodeixis</taxon>
    </lineage>
</organism>
<feature type="transmembrane region" description="Helical" evidence="9">
    <location>
        <begin position="149"/>
        <end position="170"/>
    </location>
</feature>
<evidence type="ECO:0000256" key="6">
    <source>
        <dbReference type="ARBA" id="ARBA00022989"/>
    </source>
</evidence>
<evidence type="ECO:0000313" key="12">
    <source>
        <dbReference type="Proteomes" id="UP001154114"/>
    </source>
</evidence>
<evidence type="ECO:0000256" key="2">
    <source>
        <dbReference type="ARBA" id="ARBA00022448"/>
    </source>
</evidence>
<comment type="subcellular location">
    <subcellularLocation>
        <location evidence="1">Cell membrane</location>
        <topology evidence="1">Multi-pass membrane protein</topology>
    </subcellularLocation>
</comment>
<feature type="transmembrane region" description="Helical" evidence="9">
    <location>
        <begin position="123"/>
        <end position="143"/>
    </location>
</feature>
<sequence length="505" mass="56074">MDERGMRVRWARRLGTEILMDFKRCAVLLRAKITGVLPLYQRPRERRTNYRDPSTASYGSLCTGMSMGWTSPVLPQLQRLESSPLPHVPTLQETSWVASLLVLGGLLGPLITVPLSRRVGRRWIIMGGNLPLLLGWLLAGVATNLETLYVARIMWGCATGMMFATVPIYIGEIAEDEIRGALSALFLLFINVGFLLAYAIGPFTSYWGLTATGGILSLLYVPCTWLIPETPFYLVYQGKLDEASEILQSLRGTSKEAVQAELDGLQAVVTREFKEAPKIQDLWATRGNVKALGICVFLAMLLQLSGIDVLLFYMEELLAKVGTTLSPADGTIIMGVVQVVTSCVTPLVVDRLGRKLLMWTTSLGLTIFLTLIGIYALLDSYYKIDVTPYAFLPLLFLIIYMILFTLGVGPVPWILVAEMFPVKTKSLAGGICSFMCWLAGFVWTRFFRDVETSYGIYTAFWILAACCGIGFIFSATLLPETKGKTFDEIQDMLNNRNKEDKPVDV</sequence>
<feature type="transmembrane region" description="Helical" evidence="9">
    <location>
        <begin position="291"/>
        <end position="312"/>
    </location>
</feature>
<feature type="transmembrane region" description="Helical" evidence="9">
    <location>
        <begin position="356"/>
        <end position="378"/>
    </location>
</feature>
<dbReference type="InterPro" id="IPR003663">
    <property type="entry name" value="Sugar/inositol_transpt"/>
</dbReference>
<evidence type="ECO:0000313" key="11">
    <source>
        <dbReference type="EMBL" id="CAH0597674.1"/>
    </source>
</evidence>
<reference evidence="11" key="1">
    <citation type="submission" date="2021-12" db="EMBL/GenBank/DDBJ databases">
        <authorList>
            <person name="King R."/>
        </authorList>
    </citation>
    <scope>NUCLEOTIDE SEQUENCE</scope>
</reference>
<evidence type="ECO:0000256" key="1">
    <source>
        <dbReference type="ARBA" id="ARBA00004651"/>
    </source>
</evidence>
<dbReference type="PANTHER" id="PTHR48021:SF47">
    <property type="entry name" value="GH17672P"/>
    <property type="match status" value="1"/>
</dbReference>
<dbReference type="SUPFAM" id="SSF103473">
    <property type="entry name" value="MFS general substrate transporter"/>
    <property type="match status" value="1"/>
</dbReference>
<dbReference type="GO" id="GO:0022857">
    <property type="term" value="F:transmembrane transporter activity"/>
    <property type="evidence" value="ECO:0007669"/>
    <property type="project" value="InterPro"/>
</dbReference>
<evidence type="ECO:0000256" key="3">
    <source>
        <dbReference type="ARBA" id="ARBA00022475"/>
    </source>
</evidence>
<dbReference type="PRINTS" id="PR00171">
    <property type="entry name" value="SUGRTRNSPORT"/>
</dbReference>
<keyword evidence="7 9" id="KW-0472">Membrane</keyword>
<dbReference type="InterPro" id="IPR036259">
    <property type="entry name" value="MFS_trans_sf"/>
</dbReference>
<evidence type="ECO:0000259" key="10">
    <source>
        <dbReference type="PROSITE" id="PS50850"/>
    </source>
</evidence>
<dbReference type="PROSITE" id="PS50850">
    <property type="entry name" value="MFS"/>
    <property type="match status" value="1"/>
</dbReference>
<keyword evidence="2" id="KW-0813">Transport</keyword>
<protein>
    <recommendedName>
        <fullName evidence="10">Major facilitator superfamily (MFS) profile domain-containing protein</fullName>
    </recommendedName>
</protein>
<keyword evidence="12" id="KW-1185">Reference proteome</keyword>
<feature type="transmembrane region" description="Helical" evidence="9">
    <location>
        <begin position="182"/>
        <end position="200"/>
    </location>
</feature>
<keyword evidence="8" id="KW-0325">Glycoprotein</keyword>
<evidence type="ECO:0000256" key="7">
    <source>
        <dbReference type="ARBA" id="ARBA00023136"/>
    </source>
</evidence>
<accession>A0A9P0BVG9</accession>
<feature type="transmembrane region" description="Helical" evidence="9">
    <location>
        <begin position="332"/>
        <end position="349"/>
    </location>
</feature>
<name>A0A9P0BVG9_CHRIL</name>
<keyword evidence="3" id="KW-1003">Cell membrane</keyword>
<evidence type="ECO:0000256" key="4">
    <source>
        <dbReference type="ARBA" id="ARBA00022597"/>
    </source>
</evidence>
<dbReference type="InterPro" id="IPR005828">
    <property type="entry name" value="MFS_sugar_transport-like"/>
</dbReference>
<evidence type="ECO:0000256" key="8">
    <source>
        <dbReference type="ARBA" id="ARBA00023180"/>
    </source>
</evidence>
<feature type="transmembrane region" description="Helical" evidence="9">
    <location>
        <begin position="390"/>
        <end position="415"/>
    </location>
</feature>
<feature type="transmembrane region" description="Helical" evidence="9">
    <location>
        <begin position="94"/>
        <end position="111"/>
    </location>
</feature>
<dbReference type="EMBL" id="LR824027">
    <property type="protein sequence ID" value="CAH0597674.1"/>
    <property type="molecule type" value="Genomic_DNA"/>
</dbReference>
<dbReference type="FunFam" id="1.20.1250.20:FF:000218">
    <property type="entry name" value="facilitated trehalose transporter Tret1"/>
    <property type="match status" value="1"/>
</dbReference>
<keyword evidence="5 9" id="KW-0812">Transmembrane</keyword>
<dbReference type="InterPro" id="IPR050549">
    <property type="entry name" value="MFS_Trehalose_Transporter"/>
</dbReference>